<comment type="cofactor">
    <cofactor evidence="1">
        <name>FAD</name>
        <dbReference type="ChEBI" id="CHEBI:57692"/>
    </cofactor>
</comment>
<dbReference type="Pfam" id="PF01494">
    <property type="entry name" value="FAD_binding_3"/>
    <property type="match status" value="1"/>
</dbReference>
<dbReference type="PANTHER" id="PTHR47178:SF3">
    <property type="entry name" value="FAD-BINDING DOMAIN-CONTAINING PROTEIN"/>
    <property type="match status" value="1"/>
</dbReference>
<keyword evidence="2" id="KW-0285">Flavoprotein</keyword>
<feature type="domain" description="FAD-binding" evidence="6">
    <location>
        <begin position="134"/>
        <end position="367"/>
    </location>
</feature>
<dbReference type="InterPro" id="IPR002938">
    <property type="entry name" value="FAD-bd"/>
</dbReference>
<dbReference type="Gene3D" id="3.50.50.60">
    <property type="entry name" value="FAD/NAD(P)-binding domain"/>
    <property type="match status" value="1"/>
</dbReference>
<sequence>MPEPTPTGPTIAIIGAGLTGLLTAHALRQSSFRVTLYDADPSLAARPRDWPLLLHWALPTLKALLSPAAAARFDDAVCNRHIEYTPAVESMPIINGVTGEVLFRPPAAPGARRVSRGRLRRVMAAEFDGTEALQWGKVLVGLEAPEGGGGPVTMAFSDGTTATADYVLGADGAASKVRELLFRGAEVARVKPSGLMVASALTRPGDEAKVREALRYHPMACVAMGTTANCGVATMYADDAKDMASWTLSWIKLWRKEKLPEATATRGPEALAWVKTTSGDLIEPFRGTIMGTRESEVGHAGGRVTLAGDAAHPMLVYRGQGYQHAVLDAQRFVEALVSVREGRVGREEAIKAYTDDVVERGAKAVTQSLKEAEMSMDLESIKNSIMARQGHGKAA</sequence>
<reference evidence="7" key="1">
    <citation type="submission" date="2023-06" db="EMBL/GenBank/DDBJ databases">
        <title>Genome-scale phylogeny and comparative genomics of the fungal order Sordariales.</title>
        <authorList>
            <consortium name="Lawrence Berkeley National Laboratory"/>
            <person name="Hensen N."/>
            <person name="Bonometti L."/>
            <person name="Westerberg I."/>
            <person name="Brannstrom I.O."/>
            <person name="Guillou S."/>
            <person name="Cros-Aarteil S."/>
            <person name="Calhoun S."/>
            <person name="Haridas S."/>
            <person name="Kuo A."/>
            <person name="Mondo S."/>
            <person name="Pangilinan J."/>
            <person name="Riley R."/>
            <person name="LaButti K."/>
            <person name="Andreopoulos B."/>
            <person name="Lipzen A."/>
            <person name="Chen C."/>
            <person name="Yanf M."/>
            <person name="Daum C."/>
            <person name="Ng V."/>
            <person name="Clum A."/>
            <person name="Steindorff A."/>
            <person name="Ohm R."/>
            <person name="Martin F."/>
            <person name="Silar P."/>
            <person name="Natvig D."/>
            <person name="Lalanne C."/>
            <person name="Gautier V."/>
            <person name="Ament-velasquez S.L."/>
            <person name="Kruys A."/>
            <person name="Hutchinson M.I."/>
            <person name="Powell A.J."/>
            <person name="Barry K."/>
            <person name="Miller A.N."/>
            <person name="Grigoriev I.V."/>
            <person name="Debuchy R."/>
            <person name="Gladieux P."/>
            <person name="Thoren M.H."/>
            <person name="Johannesson H."/>
        </authorList>
    </citation>
    <scope>NUCLEOTIDE SEQUENCE</scope>
    <source>
        <strain evidence="7">SMH3187-1</strain>
    </source>
</reference>
<keyword evidence="4" id="KW-0560">Oxidoreductase</keyword>
<keyword evidence="8" id="KW-1185">Reference proteome</keyword>
<gene>
    <name evidence="7" type="ORF">B0T18DRAFT_414364</name>
</gene>
<keyword evidence="3" id="KW-0274">FAD</keyword>
<dbReference type="GO" id="GO:0071949">
    <property type="term" value="F:FAD binding"/>
    <property type="evidence" value="ECO:0007669"/>
    <property type="project" value="InterPro"/>
</dbReference>
<evidence type="ECO:0000256" key="1">
    <source>
        <dbReference type="ARBA" id="ARBA00001974"/>
    </source>
</evidence>
<dbReference type="GO" id="GO:0004497">
    <property type="term" value="F:monooxygenase activity"/>
    <property type="evidence" value="ECO:0007669"/>
    <property type="project" value="UniProtKB-KW"/>
</dbReference>
<proteinExistence type="predicted"/>
<evidence type="ECO:0000256" key="5">
    <source>
        <dbReference type="ARBA" id="ARBA00023033"/>
    </source>
</evidence>
<name>A0AA40EPG8_9PEZI</name>
<dbReference type="Proteomes" id="UP001172155">
    <property type="component" value="Unassembled WGS sequence"/>
</dbReference>
<dbReference type="SUPFAM" id="SSF51905">
    <property type="entry name" value="FAD/NAD(P)-binding domain"/>
    <property type="match status" value="1"/>
</dbReference>
<dbReference type="EMBL" id="JAUKUD010000005">
    <property type="protein sequence ID" value="KAK0743080.1"/>
    <property type="molecule type" value="Genomic_DNA"/>
</dbReference>
<comment type="caution">
    <text evidence="7">The sequence shown here is derived from an EMBL/GenBank/DDBJ whole genome shotgun (WGS) entry which is preliminary data.</text>
</comment>
<dbReference type="PANTHER" id="PTHR47178">
    <property type="entry name" value="MONOOXYGENASE, FAD-BINDING"/>
    <property type="match status" value="1"/>
</dbReference>
<accession>A0AA40EPG8</accession>
<organism evidence="7 8">
    <name type="scientific">Schizothecium vesticola</name>
    <dbReference type="NCBI Taxonomy" id="314040"/>
    <lineage>
        <taxon>Eukaryota</taxon>
        <taxon>Fungi</taxon>
        <taxon>Dikarya</taxon>
        <taxon>Ascomycota</taxon>
        <taxon>Pezizomycotina</taxon>
        <taxon>Sordariomycetes</taxon>
        <taxon>Sordariomycetidae</taxon>
        <taxon>Sordariales</taxon>
        <taxon>Schizotheciaceae</taxon>
        <taxon>Schizothecium</taxon>
    </lineage>
</organism>
<evidence type="ECO:0000256" key="4">
    <source>
        <dbReference type="ARBA" id="ARBA00023002"/>
    </source>
</evidence>
<evidence type="ECO:0000256" key="3">
    <source>
        <dbReference type="ARBA" id="ARBA00022827"/>
    </source>
</evidence>
<dbReference type="AlphaFoldDB" id="A0AA40EPG8"/>
<dbReference type="PRINTS" id="PR00420">
    <property type="entry name" value="RNGMNOXGNASE"/>
</dbReference>
<dbReference type="InterPro" id="IPR036188">
    <property type="entry name" value="FAD/NAD-bd_sf"/>
</dbReference>
<keyword evidence="5" id="KW-0503">Monooxygenase</keyword>
<dbReference type="Pfam" id="PF13450">
    <property type="entry name" value="NAD_binding_8"/>
    <property type="match status" value="1"/>
</dbReference>
<evidence type="ECO:0000313" key="7">
    <source>
        <dbReference type="EMBL" id="KAK0743080.1"/>
    </source>
</evidence>
<evidence type="ECO:0000313" key="8">
    <source>
        <dbReference type="Proteomes" id="UP001172155"/>
    </source>
</evidence>
<evidence type="ECO:0000259" key="6">
    <source>
        <dbReference type="Pfam" id="PF01494"/>
    </source>
</evidence>
<protein>
    <recommendedName>
        <fullName evidence="6">FAD-binding domain-containing protein</fullName>
    </recommendedName>
</protein>
<evidence type="ECO:0000256" key="2">
    <source>
        <dbReference type="ARBA" id="ARBA00022630"/>
    </source>
</evidence>